<keyword evidence="2" id="KW-1185">Reference proteome</keyword>
<sequence>MSTTLSLSHAEWVKSTYSNGNGGGCVEWAPAYATASGIVPVRDSKDPEGPTLMLTSAAWSDFVALAASHG</sequence>
<accession>A0ACD4ZK45</accession>
<name>A0ACD4ZK45_9ACTN</name>
<evidence type="ECO:0000313" key="1">
    <source>
        <dbReference type="EMBL" id="WSB98874.1"/>
    </source>
</evidence>
<proteinExistence type="predicted"/>
<organism evidence="1 2">
    <name type="scientific">Streptomyces scopuliridis</name>
    <dbReference type="NCBI Taxonomy" id="452529"/>
    <lineage>
        <taxon>Bacteria</taxon>
        <taxon>Bacillati</taxon>
        <taxon>Actinomycetota</taxon>
        <taxon>Actinomycetes</taxon>
        <taxon>Kitasatosporales</taxon>
        <taxon>Streptomycetaceae</taxon>
        <taxon>Streptomyces</taxon>
    </lineage>
</organism>
<dbReference type="Proteomes" id="UP001348369">
    <property type="component" value="Chromosome"/>
</dbReference>
<dbReference type="EMBL" id="CP109109">
    <property type="protein sequence ID" value="WSB98874.1"/>
    <property type="molecule type" value="Genomic_DNA"/>
</dbReference>
<protein>
    <submittedName>
        <fullName evidence="1">DUF397 domain-containing protein</fullName>
    </submittedName>
</protein>
<evidence type="ECO:0000313" key="2">
    <source>
        <dbReference type="Proteomes" id="UP001348369"/>
    </source>
</evidence>
<reference evidence="1" key="1">
    <citation type="submission" date="2022-10" db="EMBL/GenBank/DDBJ databases">
        <title>The complete genomes of actinobacterial strains from the NBC collection.</title>
        <authorList>
            <person name="Joergensen T.S."/>
            <person name="Alvarez Arevalo M."/>
            <person name="Sterndorff E.B."/>
            <person name="Faurdal D."/>
            <person name="Vuksanovic O."/>
            <person name="Mourched A.-S."/>
            <person name="Charusanti P."/>
            <person name="Shaw S."/>
            <person name="Blin K."/>
            <person name="Weber T."/>
        </authorList>
    </citation>
    <scope>NUCLEOTIDE SEQUENCE</scope>
    <source>
        <strain evidence="1">NBC 01771</strain>
    </source>
</reference>
<gene>
    <name evidence="1" type="ORF">OG835_18870</name>
</gene>